<comment type="caution">
    <text evidence="2">The sequence shown here is derived from an EMBL/GenBank/DDBJ whole genome shotgun (WGS) entry which is preliminary data.</text>
</comment>
<feature type="region of interest" description="Disordered" evidence="1">
    <location>
        <begin position="25"/>
        <end position="66"/>
    </location>
</feature>
<dbReference type="AlphaFoldDB" id="A0A5B7FMP6"/>
<feature type="region of interest" description="Disordered" evidence="1">
    <location>
        <begin position="85"/>
        <end position="108"/>
    </location>
</feature>
<sequence>MHQNPYQLDLSQHVRLGLIYIRSGKSSPSCTTANSSPPQAALGVRSSQHKCSVNSGPADHTIPCETSTLPAKPQIYVRARPAYASPLPPLRLNKDHNPRRVSSSSPPS</sequence>
<keyword evidence="3" id="KW-1185">Reference proteome</keyword>
<gene>
    <name evidence="2" type="ORF">E2C01_040502</name>
</gene>
<proteinExistence type="predicted"/>
<protein>
    <submittedName>
        <fullName evidence="2">Uncharacterized protein</fullName>
    </submittedName>
</protein>
<evidence type="ECO:0000256" key="1">
    <source>
        <dbReference type="SAM" id="MobiDB-lite"/>
    </source>
</evidence>
<evidence type="ECO:0000313" key="3">
    <source>
        <dbReference type="Proteomes" id="UP000324222"/>
    </source>
</evidence>
<name>A0A5B7FMP6_PORTR</name>
<dbReference type="EMBL" id="VSRR010007374">
    <property type="protein sequence ID" value="MPC46776.1"/>
    <property type="molecule type" value="Genomic_DNA"/>
</dbReference>
<feature type="compositionally biased region" description="Polar residues" evidence="1">
    <location>
        <begin position="45"/>
        <end position="55"/>
    </location>
</feature>
<accession>A0A5B7FMP6</accession>
<reference evidence="2 3" key="1">
    <citation type="submission" date="2019-05" db="EMBL/GenBank/DDBJ databases">
        <title>Another draft genome of Portunus trituberculatus and its Hox gene families provides insights of decapod evolution.</title>
        <authorList>
            <person name="Jeong J.-H."/>
            <person name="Song I."/>
            <person name="Kim S."/>
            <person name="Choi T."/>
            <person name="Kim D."/>
            <person name="Ryu S."/>
            <person name="Kim W."/>
        </authorList>
    </citation>
    <scope>NUCLEOTIDE SEQUENCE [LARGE SCALE GENOMIC DNA]</scope>
    <source>
        <tissue evidence="2">Muscle</tissue>
    </source>
</reference>
<feature type="compositionally biased region" description="Polar residues" evidence="1">
    <location>
        <begin position="25"/>
        <end position="38"/>
    </location>
</feature>
<organism evidence="2 3">
    <name type="scientific">Portunus trituberculatus</name>
    <name type="common">Swimming crab</name>
    <name type="synonym">Neptunus trituberculatus</name>
    <dbReference type="NCBI Taxonomy" id="210409"/>
    <lineage>
        <taxon>Eukaryota</taxon>
        <taxon>Metazoa</taxon>
        <taxon>Ecdysozoa</taxon>
        <taxon>Arthropoda</taxon>
        <taxon>Crustacea</taxon>
        <taxon>Multicrustacea</taxon>
        <taxon>Malacostraca</taxon>
        <taxon>Eumalacostraca</taxon>
        <taxon>Eucarida</taxon>
        <taxon>Decapoda</taxon>
        <taxon>Pleocyemata</taxon>
        <taxon>Brachyura</taxon>
        <taxon>Eubrachyura</taxon>
        <taxon>Portunoidea</taxon>
        <taxon>Portunidae</taxon>
        <taxon>Portuninae</taxon>
        <taxon>Portunus</taxon>
    </lineage>
</organism>
<dbReference type="Proteomes" id="UP000324222">
    <property type="component" value="Unassembled WGS sequence"/>
</dbReference>
<evidence type="ECO:0000313" key="2">
    <source>
        <dbReference type="EMBL" id="MPC46776.1"/>
    </source>
</evidence>